<organism evidence="7 8">
    <name type="scientific">Clathrus columnatus</name>
    <dbReference type="NCBI Taxonomy" id="1419009"/>
    <lineage>
        <taxon>Eukaryota</taxon>
        <taxon>Fungi</taxon>
        <taxon>Dikarya</taxon>
        <taxon>Basidiomycota</taxon>
        <taxon>Agaricomycotina</taxon>
        <taxon>Agaricomycetes</taxon>
        <taxon>Phallomycetidae</taxon>
        <taxon>Phallales</taxon>
        <taxon>Clathraceae</taxon>
        <taxon>Clathrus</taxon>
    </lineage>
</organism>
<dbReference type="GO" id="GO:0016020">
    <property type="term" value="C:membrane"/>
    <property type="evidence" value="ECO:0007669"/>
    <property type="project" value="UniProtKB-SubCell"/>
</dbReference>
<evidence type="ECO:0000313" key="8">
    <source>
        <dbReference type="Proteomes" id="UP001050691"/>
    </source>
</evidence>
<dbReference type="PANTHER" id="PTHR11863">
    <property type="entry name" value="STEROL DESATURASE"/>
    <property type="match status" value="1"/>
</dbReference>
<feature type="transmembrane region" description="Helical" evidence="5">
    <location>
        <begin position="220"/>
        <end position="237"/>
    </location>
</feature>
<proteinExistence type="predicted"/>
<evidence type="ECO:0000256" key="4">
    <source>
        <dbReference type="ARBA" id="ARBA00023136"/>
    </source>
</evidence>
<gene>
    <name evidence="7" type="ORF">Clacol_002068</name>
</gene>
<evidence type="ECO:0000256" key="5">
    <source>
        <dbReference type="SAM" id="Phobius"/>
    </source>
</evidence>
<dbReference type="EMBL" id="BPWL01000002">
    <property type="protein sequence ID" value="GJJ07862.1"/>
    <property type="molecule type" value="Genomic_DNA"/>
</dbReference>
<dbReference type="GO" id="GO:0005506">
    <property type="term" value="F:iron ion binding"/>
    <property type="evidence" value="ECO:0007669"/>
    <property type="project" value="InterPro"/>
</dbReference>
<comment type="caution">
    <text evidence="7">The sequence shown here is derived from an EMBL/GenBank/DDBJ whole genome shotgun (WGS) entry which is preliminary data.</text>
</comment>
<dbReference type="Proteomes" id="UP001050691">
    <property type="component" value="Unassembled WGS sequence"/>
</dbReference>
<sequence>MKNQILSGYSDRCALSPPGSRDPLCAYKARFQFSMSSHALPFVHIESPPFFSNNITQLYPPSFSSGNISYPWYYTHRDNIFPNVSDKLASLLGNVLSYWITSSFYYTLDISNWKWVERYRLQESEEAKAKNLVSKLEVLRIVVLQQLMQTVFGYVWMTFIDAPSFPSSSSSPSSLPISDHVAGLWSVYKFVERVCFSIFGTQQYGQHLCMTYGVSLTYTIYWWIIPIIQMLLAFFILDTYEYFLHRTFHEIKFLYKHFHSIHHRLHAPYAFGAMYGHPFESAVLDGLGATLAHTLVGLTDRQAILFFALASYKTVDDHCGYNFPWHPVHRFFGNSAEYHDIHHQRAGIKSNYSQPVFIHWDVIMGTRMTKAELLAKKDRAKVHTQKME</sequence>
<protein>
    <recommendedName>
        <fullName evidence="6">Fatty acid hydroxylase domain-containing protein</fullName>
    </recommendedName>
</protein>
<keyword evidence="4 5" id="KW-0472">Membrane</keyword>
<evidence type="ECO:0000256" key="3">
    <source>
        <dbReference type="ARBA" id="ARBA00022989"/>
    </source>
</evidence>
<dbReference type="InterPro" id="IPR006694">
    <property type="entry name" value="Fatty_acid_hydroxylase"/>
</dbReference>
<dbReference type="GO" id="GO:0008610">
    <property type="term" value="P:lipid biosynthetic process"/>
    <property type="evidence" value="ECO:0007669"/>
    <property type="project" value="InterPro"/>
</dbReference>
<keyword evidence="2 5" id="KW-0812">Transmembrane</keyword>
<evidence type="ECO:0000313" key="7">
    <source>
        <dbReference type="EMBL" id="GJJ07862.1"/>
    </source>
</evidence>
<reference evidence="7" key="1">
    <citation type="submission" date="2021-10" db="EMBL/GenBank/DDBJ databases">
        <title>De novo Genome Assembly of Clathrus columnatus (Basidiomycota, Fungi) Using Illumina and Nanopore Sequence Data.</title>
        <authorList>
            <person name="Ogiso-Tanaka E."/>
            <person name="Itagaki H."/>
            <person name="Hosoya T."/>
            <person name="Hosaka K."/>
        </authorList>
    </citation>
    <scope>NUCLEOTIDE SEQUENCE</scope>
    <source>
        <strain evidence="7">MO-923</strain>
    </source>
</reference>
<keyword evidence="3 5" id="KW-1133">Transmembrane helix</keyword>
<evidence type="ECO:0000256" key="1">
    <source>
        <dbReference type="ARBA" id="ARBA00004370"/>
    </source>
</evidence>
<name>A0AAV4ZZQ3_9AGAM</name>
<dbReference type="AlphaFoldDB" id="A0AAV4ZZQ3"/>
<feature type="domain" description="Fatty acid hydroxylase" evidence="6">
    <location>
        <begin position="230"/>
        <end position="366"/>
    </location>
</feature>
<dbReference type="GO" id="GO:0016491">
    <property type="term" value="F:oxidoreductase activity"/>
    <property type="evidence" value="ECO:0007669"/>
    <property type="project" value="InterPro"/>
</dbReference>
<keyword evidence="8" id="KW-1185">Reference proteome</keyword>
<comment type="subcellular location">
    <subcellularLocation>
        <location evidence="1">Membrane</location>
    </subcellularLocation>
</comment>
<evidence type="ECO:0000259" key="6">
    <source>
        <dbReference type="Pfam" id="PF04116"/>
    </source>
</evidence>
<dbReference type="InterPro" id="IPR050307">
    <property type="entry name" value="Sterol_Desaturase_Related"/>
</dbReference>
<evidence type="ECO:0000256" key="2">
    <source>
        <dbReference type="ARBA" id="ARBA00022692"/>
    </source>
</evidence>
<dbReference type="Pfam" id="PF04116">
    <property type="entry name" value="FA_hydroxylase"/>
    <property type="match status" value="1"/>
</dbReference>
<feature type="transmembrane region" description="Helical" evidence="5">
    <location>
        <begin position="138"/>
        <end position="157"/>
    </location>
</feature>
<accession>A0AAV4ZZQ3</accession>